<dbReference type="Pfam" id="PF02274">
    <property type="entry name" value="ADI"/>
    <property type="match status" value="1"/>
</dbReference>
<dbReference type="SUPFAM" id="SSF55909">
    <property type="entry name" value="Pentein"/>
    <property type="match status" value="1"/>
</dbReference>
<dbReference type="GO" id="GO:0016990">
    <property type="term" value="F:arginine deiminase activity"/>
    <property type="evidence" value="ECO:0007669"/>
    <property type="project" value="InterPro"/>
</dbReference>
<keyword evidence="1" id="KW-0378">Hydrolase</keyword>
<dbReference type="AlphaFoldDB" id="A0A383DJZ3"/>
<evidence type="ECO:0000313" key="2">
    <source>
        <dbReference type="EMBL" id="SVE44613.1"/>
    </source>
</evidence>
<dbReference type="PRINTS" id="PR01466">
    <property type="entry name" value="ARGDEIMINASE"/>
</dbReference>
<evidence type="ECO:0008006" key="3">
    <source>
        <dbReference type="Google" id="ProtNLM"/>
    </source>
</evidence>
<feature type="non-terminal residue" evidence="2">
    <location>
        <position position="1"/>
    </location>
</feature>
<sequence>HPIPNLIFTRDIAAVIGKTILLTWGCKAVRNRENILAKFIFKYHEIFNDIKTYNFNEHHPHLSVEGGDIIILDDKTICIGISERTSRETIDALLPLFFQEGFLNVYAFDIPKCRSMMHLDTIFNRINNKEVIVFPPMFLKNDPNNENLIIHCISNGQKFNEGEKTTESFLELIKNNGLELIPIKCGGDNKLNQVREQWMDGANYFTISPGIIIGYGRNQHTIIELKKVGYKCIDA</sequence>
<protein>
    <recommendedName>
        <fullName evidence="3">Arginine deiminase</fullName>
    </recommendedName>
</protein>
<accession>A0A383DJZ3</accession>
<dbReference type="PANTHER" id="PTHR47271:SF2">
    <property type="entry name" value="ARGININE DEIMINASE"/>
    <property type="match status" value="1"/>
</dbReference>
<name>A0A383DJZ3_9ZZZZ</name>
<dbReference type="GO" id="GO:0019546">
    <property type="term" value="P:L-arginine deiminase pathway"/>
    <property type="evidence" value="ECO:0007669"/>
    <property type="project" value="TreeGrafter"/>
</dbReference>
<organism evidence="2">
    <name type="scientific">marine metagenome</name>
    <dbReference type="NCBI Taxonomy" id="408172"/>
    <lineage>
        <taxon>unclassified sequences</taxon>
        <taxon>metagenomes</taxon>
        <taxon>ecological metagenomes</taxon>
    </lineage>
</organism>
<dbReference type="InterPro" id="IPR003876">
    <property type="entry name" value="Arg_deiminase"/>
</dbReference>
<dbReference type="Gene3D" id="3.75.10.10">
    <property type="entry name" value="L-arginine/glycine Amidinotransferase, Chain A"/>
    <property type="match status" value="1"/>
</dbReference>
<dbReference type="EMBL" id="UINC01217836">
    <property type="protein sequence ID" value="SVE44613.1"/>
    <property type="molecule type" value="Genomic_DNA"/>
</dbReference>
<proteinExistence type="predicted"/>
<reference evidence="2" key="1">
    <citation type="submission" date="2018-05" db="EMBL/GenBank/DDBJ databases">
        <authorList>
            <person name="Lanie J.A."/>
            <person name="Ng W.-L."/>
            <person name="Kazmierczak K.M."/>
            <person name="Andrzejewski T.M."/>
            <person name="Davidsen T.M."/>
            <person name="Wayne K.J."/>
            <person name="Tettelin H."/>
            <person name="Glass J.I."/>
            <person name="Rusch D."/>
            <person name="Podicherti R."/>
            <person name="Tsui H.-C.T."/>
            <person name="Winkler M.E."/>
        </authorList>
    </citation>
    <scope>NUCLEOTIDE SEQUENCE</scope>
</reference>
<dbReference type="PANTHER" id="PTHR47271">
    <property type="entry name" value="ARGININE DEIMINASE"/>
    <property type="match status" value="1"/>
</dbReference>
<feature type="non-terminal residue" evidence="2">
    <location>
        <position position="235"/>
    </location>
</feature>
<evidence type="ECO:0000256" key="1">
    <source>
        <dbReference type="ARBA" id="ARBA00022801"/>
    </source>
</evidence>
<gene>
    <name evidence="2" type="ORF">METZ01_LOCUS497467</name>
</gene>